<dbReference type="EMBL" id="QUMU01000018">
    <property type="protein sequence ID" value="REG22980.1"/>
    <property type="molecule type" value="Genomic_DNA"/>
</dbReference>
<dbReference type="Proteomes" id="UP000256345">
    <property type="component" value="Unassembled WGS sequence"/>
</dbReference>
<proteinExistence type="predicted"/>
<accession>A0ABX9JNF3</accession>
<keyword evidence="2" id="KW-1185">Reference proteome</keyword>
<dbReference type="RefSeq" id="WP_047857282.1">
    <property type="nucleotide sequence ID" value="NZ_CP011509.1"/>
</dbReference>
<reference evidence="1 2" key="1">
    <citation type="submission" date="2018-08" db="EMBL/GenBank/DDBJ databases">
        <title>Genomic Encyclopedia of Archaeal and Bacterial Type Strains, Phase II (KMG-II): from individual species to whole genera.</title>
        <authorList>
            <person name="Goeker M."/>
        </authorList>
    </citation>
    <scope>NUCLEOTIDE SEQUENCE [LARGE SCALE GENOMIC DNA]</scope>
    <source>
        <strain evidence="1 2">DSM 2261</strain>
    </source>
</reference>
<organism evidence="1 2">
    <name type="scientific">Archangium gephyra</name>
    <dbReference type="NCBI Taxonomy" id="48"/>
    <lineage>
        <taxon>Bacteria</taxon>
        <taxon>Pseudomonadati</taxon>
        <taxon>Myxococcota</taxon>
        <taxon>Myxococcia</taxon>
        <taxon>Myxococcales</taxon>
        <taxon>Cystobacterineae</taxon>
        <taxon>Archangiaceae</taxon>
        <taxon>Archangium</taxon>
    </lineage>
</organism>
<evidence type="ECO:0000313" key="1">
    <source>
        <dbReference type="EMBL" id="REG22980.1"/>
    </source>
</evidence>
<gene>
    <name evidence="1" type="ORF">ATI61_118185</name>
</gene>
<comment type="caution">
    <text evidence="1">The sequence shown here is derived from an EMBL/GenBank/DDBJ whole genome shotgun (WGS) entry which is preliminary data.</text>
</comment>
<name>A0ABX9JNF3_9BACT</name>
<evidence type="ECO:0008006" key="3">
    <source>
        <dbReference type="Google" id="ProtNLM"/>
    </source>
</evidence>
<protein>
    <recommendedName>
        <fullName evidence="3">Transporter</fullName>
    </recommendedName>
</protein>
<evidence type="ECO:0000313" key="2">
    <source>
        <dbReference type="Proteomes" id="UP000256345"/>
    </source>
</evidence>
<sequence>MANRGDMTRVSSREMMRRMRSPALLVSMLPVLLLGAPVHAGEAPPQDVQELFLTETADPQERFELQATLGIQGGWRDTWESMELSLIAELGLTDRLQVGARVPVQWSLGAEGRGDSGPGLELGLLYALVSREDLGLVVSPQLELELPLSLSRANAPGLELTPSVSVAQWLGAVRLHLNLALGVQVPEGEQRELELEPAVNVAVTVTRGPLVPLLELGLSWEEDEARVWLAPGLVWRAASWFQLGVGVPARLGPGGVAEVRPTLLLTGELALAGEKERGGSGEDGGSAP</sequence>